<keyword evidence="1" id="KW-1133">Transmembrane helix</keyword>
<proteinExistence type="predicted"/>
<feature type="transmembrane region" description="Helical" evidence="1">
    <location>
        <begin position="300"/>
        <end position="323"/>
    </location>
</feature>
<feature type="transmembrane region" description="Helical" evidence="1">
    <location>
        <begin position="6"/>
        <end position="31"/>
    </location>
</feature>
<organism evidence="2">
    <name type="scientific">marine metagenome</name>
    <dbReference type="NCBI Taxonomy" id="408172"/>
    <lineage>
        <taxon>unclassified sequences</taxon>
        <taxon>metagenomes</taxon>
        <taxon>ecological metagenomes</taxon>
    </lineage>
</organism>
<protein>
    <submittedName>
        <fullName evidence="2">Uncharacterized protein</fullName>
    </submittedName>
</protein>
<reference evidence="2" key="1">
    <citation type="submission" date="2018-05" db="EMBL/GenBank/DDBJ databases">
        <authorList>
            <person name="Lanie J.A."/>
            <person name="Ng W.-L."/>
            <person name="Kazmierczak K.M."/>
            <person name="Andrzejewski T.M."/>
            <person name="Davidsen T.M."/>
            <person name="Wayne K.J."/>
            <person name="Tettelin H."/>
            <person name="Glass J.I."/>
            <person name="Rusch D."/>
            <person name="Podicherti R."/>
            <person name="Tsui H.-C.T."/>
            <person name="Winkler M.E."/>
        </authorList>
    </citation>
    <scope>NUCLEOTIDE SEQUENCE</scope>
</reference>
<dbReference type="AlphaFoldDB" id="A0A381N725"/>
<name>A0A381N725_9ZZZZ</name>
<evidence type="ECO:0000313" key="2">
    <source>
        <dbReference type="EMBL" id="SUZ49383.1"/>
    </source>
</evidence>
<evidence type="ECO:0000256" key="1">
    <source>
        <dbReference type="SAM" id="Phobius"/>
    </source>
</evidence>
<accession>A0A381N725</accession>
<gene>
    <name evidence="2" type="ORF">METZ01_LOCUS2237</name>
</gene>
<dbReference type="EMBL" id="UINC01000112">
    <property type="protein sequence ID" value="SUZ49383.1"/>
    <property type="molecule type" value="Genomic_DNA"/>
</dbReference>
<keyword evidence="1" id="KW-0812">Transmembrane</keyword>
<sequence length="367" mass="42830">MTDPIFGPFTIVILFITMIHFPILGIILIIWAQDQLKKRDLEVYARLEGIAKDLGVLNRTFPPQKGLFLFSWLVYQKRVRDYYIKYNNYFRRLEGLPPKEPKPDSIPRFFYGGLFGKTSLSMIITTEDDADPFIMVSQKSEKKSKNSVYHYRVIYYKSDDLDLPKCEANPADELIDSIMPDPDDINFVSDEDFSKKFDLMGENEPKIRALFNENIRRIISENPEWVWEFNDDQIMIKYLISGNTISEMEDIKPSLGELAKIHNELKNINWSDIPTQLEIDKDTPEEILDHKLYRKRMATFGCAIGCGTILIPFALFMLYGFFSTFDFELLGPVLFMGVPGFLLFRWGRSEWKRNKQLKADGKVRDSQ</sequence>
<keyword evidence="1" id="KW-0472">Membrane</keyword>
<feature type="transmembrane region" description="Helical" evidence="1">
    <location>
        <begin position="329"/>
        <end position="347"/>
    </location>
</feature>